<proteinExistence type="inferred from homology"/>
<evidence type="ECO:0000313" key="9">
    <source>
        <dbReference type="Proteomes" id="UP000257479"/>
    </source>
</evidence>
<dbReference type="OrthoDB" id="9769567at2"/>
<dbReference type="GO" id="GO:0046872">
    <property type="term" value="F:metal ion binding"/>
    <property type="evidence" value="ECO:0007669"/>
    <property type="project" value="UniProtKB-KW"/>
</dbReference>
<dbReference type="PANTHER" id="PTHR30006:SF15">
    <property type="entry name" value="IRON-UTILIZATION PERIPLASMIC PROTEIN"/>
    <property type="match status" value="1"/>
</dbReference>
<evidence type="ECO:0000256" key="3">
    <source>
        <dbReference type="ARBA" id="ARBA00022729"/>
    </source>
</evidence>
<dbReference type="PANTHER" id="PTHR30006">
    <property type="entry name" value="THIAMINE-BINDING PERIPLASMIC PROTEIN-RELATED"/>
    <property type="match status" value="1"/>
</dbReference>
<dbReference type="GO" id="GO:0006826">
    <property type="term" value="P:iron ion transport"/>
    <property type="evidence" value="ECO:0007669"/>
    <property type="project" value="UniProtKB-KW"/>
</dbReference>
<feature type="signal peptide" evidence="5">
    <location>
        <begin position="1"/>
        <end position="35"/>
    </location>
</feature>
<dbReference type="Proteomes" id="UP000257479">
    <property type="component" value="Unassembled WGS sequence"/>
</dbReference>
<gene>
    <name evidence="7" type="primary">fbpA</name>
    <name evidence="6" type="ORF">DCP95_10410</name>
    <name evidence="7" type="ORF">RR49_01212</name>
</gene>
<dbReference type="AlphaFoldDB" id="A0A0F0LXS9"/>
<comment type="caution">
    <text evidence="7">The sequence shown here is derived from an EMBL/GenBank/DDBJ whole genome shotgun (WGS) entry which is preliminary data.</text>
</comment>
<keyword evidence="8" id="KW-1185">Reference proteome</keyword>
<sequence length="349" mass="36472">MPRRTARRLAAASAVLAVAVSLAACSSSSSPSASASGDISGQTITVYNAQHEELTQAWADAFTKQTGVKVVLRNGDDSELGNQIVQEGAASPADVFLTENSPAMSLVEKAGLFAPLDASTLDNVPAAYRPASGDWTGIAARSTVMVYNPSLISADQLPTSIMDLEKPEWKGKWAASPTGADFQAIVSAILQQKGVDATTAWLDAMKQNSVAYKGNSTVMKAVNSGQVPLGIIYHYYWFIDQSKTKENSNNTKLAYFTNQDPGAFVSISGGGVLKSSTHQQAAQAFIAFITSAAGQQVLRDGTSFEYAIGSGVASNPALPALDTLQPPAIDPSTLNSSQVSDLMTAAGLI</sequence>
<dbReference type="Proteomes" id="UP000033451">
    <property type="component" value="Unassembled WGS sequence"/>
</dbReference>
<evidence type="ECO:0000256" key="2">
    <source>
        <dbReference type="ARBA" id="ARBA00022496"/>
    </source>
</evidence>
<feature type="binding site" evidence="4">
    <location>
        <position position="51"/>
    </location>
    <ligand>
        <name>Fe cation</name>
        <dbReference type="ChEBI" id="CHEBI:24875"/>
    </ligand>
</feature>
<feature type="binding site" evidence="4">
    <location>
        <position position="236"/>
    </location>
    <ligand>
        <name>Fe cation</name>
        <dbReference type="ChEBI" id="CHEBI:24875"/>
    </ligand>
</feature>
<dbReference type="PIRSF" id="PIRSF002825">
    <property type="entry name" value="CfbpA"/>
    <property type="match status" value="1"/>
</dbReference>
<comment type="similarity">
    <text evidence="1">Belongs to the bacterial solute-binding protein 1 family.</text>
</comment>
<reference evidence="6 9" key="2">
    <citation type="journal article" date="2018" name="Nat. Biotechnol.">
        <title>A standardized bacterial taxonomy based on genome phylogeny substantially revises the tree of life.</title>
        <authorList>
            <person name="Parks D.H."/>
            <person name="Chuvochina M."/>
            <person name="Waite D.W."/>
            <person name="Rinke C."/>
            <person name="Skarshewski A."/>
            <person name="Chaumeil P.A."/>
            <person name="Hugenholtz P."/>
        </authorList>
    </citation>
    <scope>NUCLEOTIDE SEQUENCE [LARGE SCALE GENOMIC DNA]</scope>
    <source>
        <strain evidence="6">UBA9152</strain>
    </source>
</reference>
<protein>
    <submittedName>
        <fullName evidence="7">Fe(3+)-binding periplasmic protein</fullName>
    </submittedName>
    <submittedName>
        <fullName evidence="6">Iron ABC transporter substrate-binding protein</fullName>
    </submittedName>
</protein>
<dbReference type="GO" id="GO:0030288">
    <property type="term" value="C:outer membrane-bounded periplasmic space"/>
    <property type="evidence" value="ECO:0007669"/>
    <property type="project" value="TreeGrafter"/>
</dbReference>
<evidence type="ECO:0000313" key="6">
    <source>
        <dbReference type="EMBL" id="HAN24967.1"/>
    </source>
</evidence>
<dbReference type="RefSeq" id="WP_045247153.1">
    <property type="nucleotide sequence ID" value="NZ_JBOFAV010000006.1"/>
</dbReference>
<feature type="binding site" evidence="4">
    <location>
        <position position="99"/>
    </location>
    <ligand>
        <name>Fe cation</name>
        <dbReference type="ChEBI" id="CHEBI:24875"/>
    </ligand>
</feature>
<dbReference type="PROSITE" id="PS51318">
    <property type="entry name" value="TAT"/>
    <property type="match status" value="1"/>
</dbReference>
<dbReference type="STRING" id="400772.RR49_01212"/>
<accession>A0A0F0LXS9</accession>
<organism evidence="7 8">
    <name type="scientific">Microbacterium ginsengisoli</name>
    <dbReference type="NCBI Taxonomy" id="400772"/>
    <lineage>
        <taxon>Bacteria</taxon>
        <taxon>Bacillati</taxon>
        <taxon>Actinomycetota</taxon>
        <taxon>Actinomycetes</taxon>
        <taxon>Micrococcales</taxon>
        <taxon>Microbacteriaceae</taxon>
        <taxon>Microbacterium</taxon>
    </lineage>
</organism>
<keyword evidence="2" id="KW-0813">Transport</keyword>
<dbReference type="InterPro" id="IPR006311">
    <property type="entry name" value="TAT_signal"/>
</dbReference>
<dbReference type="EMBL" id="JYIY01000069">
    <property type="protein sequence ID" value="KJL37100.1"/>
    <property type="molecule type" value="Genomic_DNA"/>
</dbReference>
<dbReference type="Pfam" id="PF13343">
    <property type="entry name" value="SBP_bac_6"/>
    <property type="match status" value="1"/>
</dbReference>
<feature type="binding site" evidence="4">
    <location>
        <position position="235"/>
    </location>
    <ligand>
        <name>Fe cation</name>
        <dbReference type="ChEBI" id="CHEBI:24875"/>
    </ligand>
</feature>
<evidence type="ECO:0000256" key="4">
    <source>
        <dbReference type="PIRSR" id="PIRSR002825-1"/>
    </source>
</evidence>
<dbReference type="InterPro" id="IPR026045">
    <property type="entry name" value="Ferric-bd"/>
</dbReference>
<keyword evidence="2" id="KW-0406">Ion transport</keyword>
<evidence type="ECO:0000256" key="1">
    <source>
        <dbReference type="ARBA" id="ARBA00008520"/>
    </source>
</evidence>
<keyword evidence="4" id="KW-0408">Iron</keyword>
<dbReference type="PATRIC" id="fig|400772.4.peg.1235"/>
<evidence type="ECO:0000256" key="5">
    <source>
        <dbReference type="SAM" id="SignalP"/>
    </source>
</evidence>
<dbReference type="SUPFAM" id="SSF53850">
    <property type="entry name" value="Periplasmic binding protein-like II"/>
    <property type="match status" value="1"/>
</dbReference>
<keyword evidence="4" id="KW-0479">Metal-binding</keyword>
<evidence type="ECO:0000313" key="8">
    <source>
        <dbReference type="Proteomes" id="UP000033451"/>
    </source>
</evidence>
<dbReference type="EMBL" id="DMNG01000175">
    <property type="protein sequence ID" value="HAN24967.1"/>
    <property type="molecule type" value="Genomic_DNA"/>
</dbReference>
<dbReference type="Gene3D" id="3.40.190.10">
    <property type="entry name" value="Periplasmic binding protein-like II"/>
    <property type="match status" value="2"/>
</dbReference>
<dbReference type="CDD" id="cd13543">
    <property type="entry name" value="PBP2_Fbp"/>
    <property type="match status" value="1"/>
</dbReference>
<reference evidence="7 8" key="1">
    <citation type="submission" date="2015-02" db="EMBL/GenBank/DDBJ databases">
        <title>Draft genome sequences of ten Microbacterium spp. with emphasis on heavy metal contaminated environments.</title>
        <authorList>
            <person name="Corretto E."/>
        </authorList>
    </citation>
    <scope>NUCLEOTIDE SEQUENCE [LARGE SCALE GENOMIC DNA]</scope>
    <source>
        <strain evidence="7 8">DSM 18659</strain>
    </source>
</reference>
<keyword evidence="3 5" id="KW-0732">Signal</keyword>
<keyword evidence="2" id="KW-0410">Iron transport</keyword>
<dbReference type="PROSITE" id="PS51257">
    <property type="entry name" value="PROKAR_LIPOPROTEIN"/>
    <property type="match status" value="1"/>
</dbReference>
<feature type="chain" id="PRO_5036292733" evidence="5">
    <location>
        <begin position="36"/>
        <end position="349"/>
    </location>
</feature>
<evidence type="ECO:0000313" key="7">
    <source>
        <dbReference type="EMBL" id="KJL37100.1"/>
    </source>
</evidence>
<name>A0A0F0LXS9_9MICO</name>